<evidence type="ECO:0000313" key="2">
    <source>
        <dbReference type="Proteomes" id="UP001054945"/>
    </source>
</evidence>
<comment type="caution">
    <text evidence="1">The sequence shown here is derived from an EMBL/GenBank/DDBJ whole genome shotgun (WGS) entry which is preliminary data.</text>
</comment>
<protein>
    <submittedName>
        <fullName evidence="1">Uncharacterized protein</fullName>
    </submittedName>
</protein>
<dbReference type="EMBL" id="BPLR01014729">
    <property type="protein sequence ID" value="GIY70867.1"/>
    <property type="molecule type" value="Genomic_DNA"/>
</dbReference>
<organism evidence="1 2">
    <name type="scientific">Caerostris extrusa</name>
    <name type="common">Bark spider</name>
    <name type="synonym">Caerostris bankana</name>
    <dbReference type="NCBI Taxonomy" id="172846"/>
    <lineage>
        <taxon>Eukaryota</taxon>
        <taxon>Metazoa</taxon>
        <taxon>Ecdysozoa</taxon>
        <taxon>Arthropoda</taxon>
        <taxon>Chelicerata</taxon>
        <taxon>Arachnida</taxon>
        <taxon>Araneae</taxon>
        <taxon>Araneomorphae</taxon>
        <taxon>Entelegynae</taxon>
        <taxon>Araneoidea</taxon>
        <taxon>Araneidae</taxon>
        <taxon>Caerostris</taxon>
    </lineage>
</organism>
<gene>
    <name evidence="1" type="ORF">CEXT_169201</name>
</gene>
<evidence type="ECO:0000313" key="1">
    <source>
        <dbReference type="EMBL" id="GIY70867.1"/>
    </source>
</evidence>
<dbReference type="Proteomes" id="UP001054945">
    <property type="component" value="Unassembled WGS sequence"/>
</dbReference>
<dbReference type="AlphaFoldDB" id="A0AAV4VKJ9"/>
<name>A0AAV4VKJ9_CAEEX</name>
<reference evidence="1 2" key="1">
    <citation type="submission" date="2021-06" db="EMBL/GenBank/DDBJ databases">
        <title>Caerostris extrusa draft genome.</title>
        <authorList>
            <person name="Kono N."/>
            <person name="Arakawa K."/>
        </authorList>
    </citation>
    <scope>NUCLEOTIDE SEQUENCE [LARGE SCALE GENOMIC DNA]</scope>
</reference>
<proteinExistence type="predicted"/>
<sequence>MRNITTYNIFSPSTCHSNLSIFCHTHTQGISKMERWVEMTEIRRFCIRMWVRTFGDSIAASPELLHVHPLISRSISILSPIHEMHVCELGIGETMHSIRNLWGNND</sequence>
<accession>A0AAV4VKJ9</accession>
<keyword evidence="2" id="KW-1185">Reference proteome</keyword>